<dbReference type="GO" id="GO:0005524">
    <property type="term" value="F:ATP binding"/>
    <property type="evidence" value="ECO:0007669"/>
    <property type="project" value="UniProtKB-KW"/>
</dbReference>
<dbReference type="GO" id="GO:0030968">
    <property type="term" value="P:endoplasmic reticulum unfolded protein response"/>
    <property type="evidence" value="ECO:0007669"/>
    <property type="project" value="TreeGrafter"/>
</dbReference>
<feature type="compositionally biased region" description="Basic and acidic residues" evidence="6">
    <location>
        <begin position="71"/>
        <end position="83"/>
    </location>
</feature>
<feature type="region of interest" description="Disordered" evidence="6">
    <location>
        <begin position="416"/>
        <end position="457"/>
    </location>
</feature>
<evidence type="ECO:0000256" key="2">
    <source>
        <dbReference type="ARBA" id="ARBA00022741"/>
    </source>
</evidence>
<sequence>MRVNVSGVNDAIENFRQAVDGPHSVKVHLELDANGLLQTSEVNLIIVHEEDEKSRIEKLTDGISNLFGSGDQKETKEDTEQKTTETLPPTTDQSESPDTITSPISIVSLQKQSEESSTTQSPEPTESTTTASPPLLQKKTMIHPLIFNTEILDPVNPPTESIGASMAILHEFEAADKERSLLLEARNQLERTIYDTRRDIEEEFAEYTTREEIDNLSTITKTTFLWFDDEGHFAPRSAIEEHLDKLREAIDPIKRRIKAFTELPQALTALKELLTRTAEPLQVVMELNSASNTSTASEYIMTLNDSLTTEEENRKTGLPIYSLGDVESMKKIIDETKTFLKETNVALNNCDKRADPPVRLSAVTEKAAALSAKLDYYGHKGEIWFATYKRLFVIKKEALANAAKMANATINATEVNETLSDPLKEEVEEAEDAEPSVTTEEPTETPKPETSTPRSEL</sequence>
<dbReference type="Proteomes" id="UP000278807">
    <property type="component" value="Unassembled WGS sequence"/>
</dbReference>
<dbReference type="GO" id="GO:0140662">
    <property type="term" value="F:ATP-dependent protein folding chaperone"/>
    <property type="evidence" value="ECO:0007669"/>
    <property type="project" value="InterPro"/>
</dbReference>
<dbReference type="Gene3D" id="1.20.1270.10">
    <property type="match status" value="1"/>
</dbReference>
<proteinExistence type="inferred from homology"/>
<dbReference type="GO" id="GO:0034663">
    <property type="term" value="C:endoplasmic reticulum chaperone complex"/>
    <property type="evidence" value="ECO:0007669"/>
    <property type="project" value="TreeGrafter"/>
</dbReference>
<evidence type="ECO:0000256" key="3">
    <source>
        <dbReference type="ARBA" id="ARBA00022840"/>
    </source>
</evidence>
<accession>A0A3P7SVA2</accession>
<dbReference type="InterPro" id="IPR029048">
    <property type="entry name" value="HSP70_C_sf"/>
</dbReference>
<evidence type="ECO:0000256" key="6">
    <source>
        <dbReference type="SAM" id="MobiDB-lite"/>
    </source>
</evidence>
<keyword evidence="3" id="KW-0067">ATP-binding</keyword>
<feature type="region of interest" description="Disordered" evidence="6">
    <location>
        <begin position="63"/>
        <end position="137"/>
    </location>
</feature>
<feature type="compositionally biased region" description="Low complexity" evidence="6">
    <location>
        <begin position="115"/>
        <end position="134"/>
    </location>
</feature>
<gene>
    <name evidence="7" type="ORF">HNAJ_LOCUS2803</name>
</gene>
<evidence type="ECO:0000256" key="5">
    <source>
        <dbReference type="ARBA" id="ARBA00040503"/>
    </source>
</evidence>
<dbReference type="InterPro" id="IPR013126">
    <property type="entry name" value="Hsp_70_fam"/>
</dbReference>
<evidence type="ECO:0000313" key="7">
    <source>
        <dbReference type="EMBL" id="VDN98662.1"/>
    </source>
</evidence>
<organism evidence="7 8">
    <name type="scientific">Rodentolepis nana</name>
    <name type="common">Dwarf tapeworm</name>
    <name type="synonym">Hymenolepis nana</name>
    <dbReference type="NCBI Taxonomy" id="102285"/>
    <lineage>
        <taxon>Eukaryota</taxon>
        <taxon>Metazoa</taxon>
        <taxon>Spiralia</taxon>
        <taxon>Lophotrochozoa</taxon>
        <taxon>Platyhelminthes</taxon>
        <taxon>Cestoda</taxon>
        <taxon>Eucestoda</taxon>
        <taxon>Cyclophyllidea</taxon>
        <taxon>Hymenolepididae</taxon>
        <taxon>Rodentolepis</taxon>
    </lineage>
</organism>
<dbReference type="SUPFAM" id="SSF100934">
    <property type="entry name" value="Heat shock protein 70kD (HSP70), C-terminal subdomain"/>
    <property type="match status" value="1"/>
</dbReference>
<dbReference type="AlphaFoldDB" id="A0A3P7SVA2"/>
<keyword evidence="2" id="KW-0547">Nucleotide-binding</keyword>
<protein>
    <recommendedName>
        <fullName evidence="5">Hypoxia up-regulated protein 1</fullName>
    </recommendedName>
</protein>
<dbReference type="PANTHER" id="PTHR45639">
    <property type="entry name" value="HSC70CB, ISOFORM G-RELATED"/>
    <property type="match status" value="1"/>
</dbReference>
<comment type="similarity">
    <text evidence="1">Belongs to the heat shock protein 70 family.</text>
</comment>
<evidence type="ECO:0000256" key="4">
    <source>
        <dbReference type="ARBA" id="ARBA00023186"/>
    </source>
</evidence>
<keyword evidence="4" id="KW-0143">Chaperone</keyword>
<dbReference type="OrthoDB" id="10262720at2759"/>
<evidence type="ECO:0000256" key="1">
    <source>
        <dbReference type="ARBA" id="ARBA00007381"/>
    </source>
</evidence>
<reference evidence="7 8" key="1">
    <citation type="submission" date="2018-11" db="EMBL/GenBank/DDBJ databases">
        <authorList>
            <consortium name="Pathogen Informatics"/>
        </authorList>
    </citation>
    <scope>NUCLEOTIDE SEQUENCE [LARGE SCALE GENOMIC DNA]</scope>
</reference>
<feature type="compositionally biased region" description="Polar residues" evidence="6">
    <location>
        <begin position="87"/>
        <end position="111"/>
    </location>
</feature>
<dbReference type="EMBL" id="UZAE01001472">
    <property type="protein sequence ID" value="VDN98662.1"/>
    <property type="molecule type" value="Genomic_DNA"/>
</dbReference>
<keyword evidence="8" id="KW-1185">Reference proteome</keyword>
<name>A0A3P7SVA2_RODNA</name>
<evidence type="ECO:0000313" key="8">
    <source>
        <dbReference type="Proteomes" id="UP000278807"/>
    </source>
</evidence>
<dbReference type="PANTHER" id="PTHR45639:SF3">
    <property type="entry name" value="HYPOXIA UP-REGULATED PROTEIN 1"/>
    <property type="match status" value="1"/>
</dbReference>
<feature type="compositionally biased region" description="Low complexity" evidence="6">
    <location>
        <begin position="448"/>
        <end position="457"/>
    </location>
</feature>